<evidence type="ECO:0000259" key="1">
    <source>
        <dbReference type="Pfam" id="PF20441"/>
    </source>
</evidence>
<dbReference type="EMBL" id="LAZR01014509">
    <property type="protein sequence ID" value="KKM17188.1"/>
    <property type="molecule type" value="Genomic_DNA"/>
</dbReference>
<dbReference type="Pfam" id="PF20441">
    <property type="entry name" value="TerL_nuclease"/>
    <property type="match status" value="1"/>
</dbReference>
<name>A0A0F9K533_9ZZZZ</name>
<dbReference type="PANTHER" id="PTHR41287:SF1">
    <property type="entry name" value="PROTEIN YMFN"/>
    <property type="match status" value="1"/>
</dbReference>
<dbReference type="GO" id="GO:0004519">
    <property type="term" value="F:endonuclease activity"/>
    <property type="evidence" value="ECO:0007669"/>
    <property type="project" value="InterPro"/>
</dbReference>
<dbReference type="SUPFAM" id="SSF50969">
    <property type="entry name" value="YVTN repeat-like/Quinoprotein amine dehydrogenase"/>
    <property type="match status" value="1"/>
</dbReference>
<feature type="domain" description="Terminase large subunit-like endonuclease" evidence="1">
    <location>
        <begin position="681"/>
        <end position="876"/>
    </location>
</feature>
<gene>
    <name evidence="2" type="ORF">LCGC14_1678290</name>
</gene>
<evidence type="ECO:0000313" key="2">
    <source>
        <dbReference type="EMBL" id="KKM17188.1"/>
    </source>
</evidence>
<dbReference type="InterPro" id="IPR046462">
    <property type="entry name" value="TerL_nuclease"/>
</dbReference>
<accession>A0A0F9K533</accession>
<reference evidence="2" key="1">
    <citation type="journal article" date="2015" name="Nature">
        <title>Complex archaea that bridge the gap between prokaryotes and eukaryotes.</title>
        <authorList>
            <person name="Spang A."/>
            <person name="Saw J.H."/>
            <person name="Jorgensen S.L."/>
            <person name="Zaremba-Niedzwiedzka K."/>
            <person name="Martijn J."/>
            <person name="Lind A.E."/>
            <person name="van Eijk R."/>
            <person name="Schleper C."/>
            <person name="Guy L."/>
            <person name="Ettema T.J."/>
        </authorList>
    </citation>
    <scope>NUCLEOTIDE SEQUENCE</scope>
</reference>
<organism evidence="2">
    <name type="scientific">marine sediment metagenome</name>
    <dbReference type="NCBI Taxonomy" id="412755"/>
    <lineage>
        <taxon>unclassified sequences</taxon>
        <taxon>metagenomes</taxon>
        <taxon>ecological metagenomes</taxon>
    </lineage>
</organism>
<dbReference type="PANTHER" id="PTHR41287">
    <property type="match status" value="1"/>
</dbReference>
<proteinExistence type="predicted"/>
<dbReference type="AlphaFoldDB" id="A0A0F9K533"/>
<comment type="caution">
    <text evidence="2">The sequence shown here is derived from an EMBL/GenBank/DDBJ whole genome shotgun (WGS) entry which is preliminary data.</text>
</comment>
<dbReference type="InterPro" id="IPR005021">
    <property type="entry name" value="Terminase_largesu-like"/>
</dbReference>
<sequence>MVMVLFQALKRSWDYDSSIEYFDFYLYEESTHALWTGIGPNNSPSGICWDGTNYWVLDHAKGKIFKYNSAWGFVGAWDDWNITADNANPTGVTWDGTNFWIVDSVDTEVYKYTSAWVFVESIALHANNTDSYGVCWDGTYFYVGDSTGDMVYQYTSAWVFVRTINVVTTPKSVEWDGGYFYVGSDDDDRIYKYDSDWVLQSDNFKIELAVTDCNGIAWDGTNFNILNAADDTVYKFDFSTGANRIKTVGGHRNAIILYDGMVALLPPTEQLAGNFELYLRAIDVTDKVEILLKDTTGNICIRVKIDASKIIGDGSDALDPAVNHTWYLLRLDFDCTPNTYDLYVDEVLKLNDQAFGVNDDGNGITKVETSITTAGNGYIDGIGHDWDAGYTQGDNVNDTVDVTTDIIYARIVEEYKQVSFAKIRIKGSELDNFESGQEIAFYDSDGVLSWTGLIVYPENVLEGTEVVGHVKLIGMDSQFTNVFRKNFTNLRDSDYILKYIIDNGLVHYFSYDDEIDNFTLTYKYDLKTKAQKMFNYITMLERAVLHYKPDGEIFFNKYNNLSATGLSWDQDTSNVKITAYTPAANRHITQAPVIGAYNDLGQVHYIGRATDIEEDQYGKNIMQSWRDPEITNYAEAKQLGDNLQIIYSLDTQIIDMLVVKKKHIQVGYTVQLAWNRVFDIEQNNFLVKKLDVWTTQTVTWVNLDKWNACNEVVDEKLLVGKKCFAALDLSSNTDITAKMLLFPWDDGKYVAVPKFYIPKENAIARQRKDGVPYQKWADEGFITMTEGNVIDYKVVQADLYKDGEQYDIQLIGFDRWGFEAFRQRVVEEGIEEDLLISFGQGFQSMNAPMKELEKLYLSGKLIHNNNPVLAWMASNVAA</sequence>
<protein>
    <recommendedName>
        <fullName evidence="1">Terminase large subunit-like endonuclease domain-containing protein</fullName>
    </recommendedName>
</protein>
<feature type="non-terminal residue" evidence="2">
    <location>
        <position position="878"/>
    </location>
</feature>
<dbReference type="InterPro" id="IPR011044">
    <property type="entry name" value="Quino_amine_DH_bsu"/>
</dbReference>